<dbReference type="AlphaFoldDB" id="A0A919RBM2"/>
<sequence length="56" mass="6045">MRLSPVKPHRHTFRTADHGTPNPRVIEEEPKRLIEVPGNSAAGSARAMSGSRAAKA</sequence>
<reference evidence="2" key="1">
    <citation type="submission" date="2021-01" db="EMBL/GenBank/DDBJ databases">
        <title>Whole genome shotgun sequence of Sinosporangium siamense NBRC 109515.</title>
        <authorList>
            <person name="Komaki H."/>
            <person name="Tamura T."/>
        </authorList>
    </citation>
    <scope>NUCLEOTIDE SEQUENCE</scope>
    <source>
        <strain evidence="2">NBRC 109515</strain>
    </source>
</reference>
<evidence type="ECO:0000313" key="2">
    <source>
        <dbReference type="EMBL" id="GII90492.1"/>
    </source>
</evidence>
<proteinExistence type="predicted"/>
<feature type="compositionally biased region" description="Low complexity" evidence="1">
    <location>
        <begin position="40"/>
        <end position="56"/>
    </location>
</feature>
<protein>
    <submittedName>
        <fullName evidence="2">Uncharacterized protein</fullName>
    </submittedName>
</protein>
<feature type="region of interest" description="Disordered" evidence="1">
    <location>
        <begin position="1"/>
        <end position="56"/>
    </location>
</feature>
<dbReference type="RefSeq" id="WP_204020926.1">
    <property type="nucleotide sequence ID" value="NZ_BOOW01000006.1"/>
</dbReference>
<organism evidence="2 3">
    <name type="scientific">Sinosporangium siamense</name>
    <dbReference type="NCBI Taxonomy" id="1367973"/>
    <lineage>
        <taxon>Bacteria</taxon>
        <taxon>Bacillati</taxon>
        <taxon>Actinomycetota</taxon>
        <taxon>Actinomycetes</taxon>
        <taxon>Streptosporangiales</taxon>
        <taxon>Streptosporangiaceae</taxon>
        <taxon>Sinosporangium</taxon>
    </lineage>
</organism>
<comment type="caution">
    <text evidence="2">The sequence shown here is derived from an EMBL/GenBank/DDBJ whole genome shotgun (WGS) entry which is preliminary data.</text>
</comment>
<name>A0A919RBM2_9ACTN</name>
<accession>A0A919RBM2</accession>
<gene>
    <name evidence="2" type="ORF">Ssi02_07230</name>
</gene>
<evidence type="ECO:0000256" key="1">
    <source>
        <dbReference type="SAM" id="MobiDB-lite"/>
    </source>
</evidence>
<dbReference type="Proteomes" id="UP000606172">
    <property type="component" value="Unassembled WGS sequence"/>
</dbReference>
<feature type="compositionally biased region" description="Basic and acidic residues" evidence="1">
    <location>
        <begin position="25"/>
        <end position="34"/>
    </location>
</feature>
<dbReference type="EMBL" id="BOOW01000006">
    <property type="protein sequence ID" value="GII90492.1"/>
    <property type="molecule type" value="Genomic_DNA"/>
</dbReference>
<keyword evidence="3" id="KW-1185">Reference proteome</keyword>
<evidence type="ECO:0000313" key="3">
    <source>
        <dbReference type="Proteomes" id="UP000606172"/>
    </source>
</evidence>